<reference evidence="4" key="1">
    <citation type="submission" date="2025-08" db="UniProtKB">
        <authorList>
            <consortium name="RefSeq"/>
        </authorList>
    </citation>
    <scope>IDENTIFICATION</scope>
    <source>
        <tissue evidence="4">Leaves</tissue>
    </source>
</reference>
<dbReference type="Gramene" id="Jr12_03310_p1">
    <property type="protein sequence ID" value="cds.Jr12_03310_p1"/>
    <property type="gene ID" value="Jr12_03310"/>
</dbReference>
<dbReference type="CDD" id="cd03443">
    <property type="entry name" value="PaaI_thioesterase"/>
    <property type="match status" value="1"/>
</dbReference>
<accession>A0A2I4DT43</accession>
<dbReference type="InterPro" id="IPR006683">
    <property type="entry name" value="Thioestr_dom"/>
</dbReference>
<feature type="region of interest" description="Disordered" evidence="2">
    <location>
        <begin position="1"/>
        <end position="29"/>
    </location>
</feature>
<feature type="compositionally biased region" description="Polar residues" evidence="2">
    <location>
        <begin position="19"/>
        <end position="29"/>
    </location>
</feature>
<sequence length="199" mass="21984">MRASERTKKKKNQRESKTKSTMTNYDVRDSNSSTMIISKEVSPQSVSRIKGMLEGPEISDLLREVCNTTSKDLYLDLVRGNLKPQRVVRGRVTCLLSVTLAISNFYGSMHGAAVAAVAEMVSIACARTMVGEDKELFLGELSMSYLSAARTNAEVIVDGSVVRSGRNLTVVAVEFKLKETEQLVYTARATFYNMPLSKL</sequence>
<dbReference type="InterPro" id="IPR039298">
    <property type="entry name" value="ACOT13"/>
</dbReference>
<evidence type="ECO:0000313" key="3">
    <source>
        <dbReference type="Proteomes" id="UP000235220"/>
    </source>
</evidence>
<evidence type="ECO:0000313" key="4">
    <source>
        <dbReference type="RefSeq" id="XP_018810319.2"/>
    </source>
</evidence>
<dbReference type="SUPFAM" id="SSF54637">
    <property type="entry name" value="Thioesterase/thiol ester dehydrase-isomerase"/>
    <property type="match status" value="1"/>
</dbReference>
<organism evidence="3 4">
    <name type="scientific">Juglans regia</name>
    <name type="common">English walnut</name>
    <dbReference type="NCBI Taxonomy" id="51240"/>
    <lineage>
        <taxon>Eukaryota</taxon>
        <taxon>Viridiplantae</taxon>
        <taxon>Streptophyta</taxon>
        <taxon>Embryophyta</taxon>
        <taxon>Tracheophyta</taxon>
        <taxon>Spermatophyta</taxon>
        <taxon>Magnoliopsida</taxon>
        <taxon>eudicotyledons</taxon>
        <taxon>Gunneridae</taxon>
        <taxon>Pentapetalae</taxon>
        <taxon>rosids</taxon>
        <taxon>fabids</taxon>
        <taxon>Fagales</taxon>
        <taxon>Juglandaceae</taxon>
        <taxon>Juglans</taxon>
    </lineage>
</organism>
<name>A0A2I4DT43_JUGRE</name>
<evidence type="ECO:0000256" key="1">
    <source>
        <dbReference type="ARBA" id="ARBA00008324"/>
    </source>
</evidence>
<dbReference type="FunCoup" id="A0A2I4DT43">
    <property type="interactions" value="38"/>
</dbReference>
<gene>
    <name evidence="4" type="primary">LOC108983212</name>
</gene>
<protein>
    <submittedName>
        <fullName evidence="4">Uncharacterized protein LOC108983212</fullName>
    </submittedName>
</protein>
<dbReference type="Proteomes" id="UP000235220">
    <property type="component" value="Chromosome 12"/>
</dbReference>
<dbReference type="AlphaFoldDB" id="A0A2I4DT43"/>
<dbReference type="PANTHER" id="PTHR21660">
    <property type="entry name" value="THIOESTERASE SUPERFAMILY MEMBER-RELATED"/>
    <property type="match status" value="1"/>
</dbReference>
<dbReference type="GO" id="GO:0047617">
    <property type="term" value="F:fatty acyl-CoA hydrolase activity"/>
    <property type="evidence" value="ECO:0000318"/>
    <property type="project" value="GO_Central"/>
</dbReference>
<dbReference type="PANTHER" id="PTHR21660:SF12">
    <property type="entry name" value="OS07G0462700 PROTEIN"/>
    <property type="match status" value="1"/>
</dbReference>
<dbReference type="InterPro" id="IPR029069">
    <property type="entry name" value="HotDog_dom_sf"/>
</dbReference>
<evidence type="ECO:0000256" key="2">
    <source>
        <dbReference type="SAM" id="MobiDB-lite"/>
    </source>
</evidence>
<dbReference type="OrthoDB" id="46529at2759"/>
<dbReference type="Gene3D" id="3.10.129.10">
    <property type="entry name" value="Hotdog Thioesterase"/>
    <property type="match status" value="1"/>
</dbReference>
<dbReference type="RefSeq" id="XP_018810319.2">
    <property type="nucleotide sequence ID" value="XM_018954774.2"/>
</dbReference>
<dbReference type="Pfam" id="PF03061">
    <property type="entry name" value="4HBT"/>
    <property type="match status" value="1"/>
</dbReference>
<dbReference type="STRING" id="51240.A0A2I4DT43"/>
<dbReference type="GeneID" id="108983212"/>
<keyword evidence="3" id="KW-1185">Reference proteome</keyword>
<proteinExistence type="inferred from homology"/>
<comment type="similarity">
    <text evidence="1">Belongs to the thioesterase PaaI family.</text>
</comment>
<dbReference type="KEGG" id="jre:108983212"/>